<feature type="compositionally biased region" description="Basic residues" evidence="4">
    <location>
        <begin position="34"/>
        <end position="53"/>
    </location>
</feature>
<comment type="subcellular location">
    <subcellularLocation>
        <location evidence="1">Nucleus</location>
    </subcellularLocation>
</comment>
<feature type="compositionally biased region" description="Basic and acidic residues" evidence="4">
    <location>
        <begin position="222"/>
        <end position="234"/>
    </location>
</feature>
<dbReference type="InterPro" id="IPR029190">
    <property type="entry name" value="Rrp14/SURF6_C"/>
</dbReference>
<evidence type="ECO:0000256" key="2">
    <source>
        <dbReference type="ARBA" id="ARBA00005904"/>
    </source>
</evidence>
<dbReference type="GO" id="GO:0003723">
    <property type="term" value="F:RNA binding"/>
    <property type="evidence" value="ECO:0007669"/>
    <property type="project" value="TreeGrafter"/>
</dbReference>
<name>A0A6B2LG78_9EUKA</name>
<proteinExistence type="inferred from homology"/>
<dbReference type="GO" id="GO:0042273">
    <property type="term" value="P:ribosomal large subunit biogenesis"/>
    <property type="evidence" value="ECO:0007669"/>
    <property type="project" value="TreeGrafter"/>
</dbReference>
<evidence type="ECO:0000259" key="5">
    <source>
        <dbReference type="Pfam" id="PF04935"/>
    </source>
</evidence>
<dbReference type="GO" id="GO:0003677">
    <property type="term" value="F:DNA binding"/>
    <property type="evidence" value="ECO:0007669"/>
    <property type="project" value="TreeGrafter"/>
</dbReference>
<sequence>MKRRLREKLNALRAKRNAPPLGDENEGSLEPPKKRVKTEKSKKKEKRKKKHKPGTPTPQTQPQGQSSQSQQTPQQAQKPQQQNDIEYGKFDIGSTGPVPTYLTKRKPSKTALLKQAQEKKQKLQALKGTEEGEALIKQEAWSTAKKKLIGEKVFDDPDRLKKSIKRDEQKKKKSKKEWDQRIRTQRNQQIASQRKREENIAAAKEKRKERKLGIKRKPSKRAGFEGEKKQVINK</sequence>
<dbReference type="InterPro" id="IPR007019">
    <property type="entry name" value="SURF6"/>
</dbReference>
<dbReference type="GO" id="GO:0005730">
    <property type="term" value="C:nucleolus"/>
    <property type="evidence" value="ECO:0007669"/>
    <property type="project" value="TreeGrafter"/>
</dbReference>
<feature type="compositionally biased region" description="Basic residues" evidence="4">
    <location>
        <begin position="207"/>
        <end position="220"/>
    </location>
</feature>
<comment type="similarity">
    <text evidence="2">Belongs to the SURF6 family.</text>
</comment>
<evidence type="ECO:0000256" key="1">
    <source>
        <dbReference type="ARBA" id="ARBA00004123"/>
    </source>
</evidence>
<dbReference type="Pfam" id="PF04935">
    <property type="entry name" value="SURF6"/>
    <property type="match status" value="1"/>
</dbReference>
<evidence type="ECO:0000256" key="4">
    <source>
        <dbReference type="SAM" id="MobiDB-lite"/>
    </source>
</evidence>
<feature type="region of interest" description="Disordered" evidence="4">
    <location>
        <begin position="156"/>
        <end position="234"/>
    </location>
</feature>
<feature type="compositionally biased region" description="Basic and acidic residues" evidence="4">
    <location>
        <begin position="194"/>
        <end position="206"/>
    </location>
</feature>
<feature type="compositionally biased region" description="Low complexity" evidence="4">
    <location>
        <begin position="57"/>
        <end position="82"/>
    </location>
</feature>
<dbReference type="EMBL" id="GIBP01007005">
    <property type="protein sequence ID" value="NDV35974.1"/>
    <property type="molecule type" value="Transcribed_RNA"/>
</dbReference>
<dbReference type="AlphaFoldDB" id="A0A6B2LG78"/>
<protein>
    <recommendedName>
        <fullName evidence="5">Ribosomal RNA-processing protein 14/surfeit locus protein 6 C-terminal domain-containing protein</fullName>
    </recommendedName>
</protein>
<evidence type="ECO:0000256" key="3">
    <source>
        <dbReference type="ARBA" id="ARBA00023242"/>
    </source>
</evidence>
<feature type="region of interest" description="Disordered" evidence="4">
    <location>
        <begin position="1"/>
        <end position="134"/>
    </location>
</feature>
<feature type="domain" description="Ribosomal RNA-processing protein 14/surfeit locus protein 6 C-terminal" evidence="5">
    <location>
        <begin position="33"/>
        <end position="212"/>
    </location>
</feature>
<dbReference type="GO" id="GO:0042274">
    <property type="term" value="P:ribosomal small subunit biogenesis"/>
    <property type="evidence" value="ECO:0007669"/>
    <property type="project" value="TreeGrafter"/>
</dbReference>
<evidence type="ECO:0000313" key="6">
    <source>
        <dbReference type="EMBL" id="NDV35974.1"/>
    </source>
</evidence>
<dbReference type="PANTHER" id="PTHR14369">
    <property type="entry name" value="SURFEIT LOCUS PROTEIN 6"/>
    <property type="match status" value="1"/>
</dbReference>
<feature type="compositionally biased region" description="Basic and acidic residues" evidence="4">
    <location>
        <begin position="156"/>
        <end position="182"/>
    </location>
</feature>
<reference evidence="6" key="1">
    <citation type="journal article" date="2020" name="J. Eukaryot. Microbiol.">
        <title>De novo Sequencing, Assembly and Annotation of the Transcriptome for the Free-Living Testate Amoeba Arcella intermedia.</title>
        <authorList>
            <person name="Ribeiro G.M."/>
            <person name="Porfirio-Sousa A.L."/>
            <person name="Maurer-Alcala X.X."/>
            <person name="Katz L.A."/>
            <person name="Lahr D.J.G."/>
        </authorList>
    </citation>
    <scope>NUCLEOTIDE SEQUENCE</scope>
</reference>
<organism evidence="6">
    <name type="scientific">Arcella intermedia</name>
    <dbReference type="NCBI Taxonomy" id="1963864"/>
    <lineage>
        <taxon>Eukaryota</taxon>
        <taxon>Amoebozoa</taxon>
        <taxon>Tubulinea</taxon>
        <taxon>Elardia</taxon>
        <taxon>Arcellinida</taxon>
        <taxon>Sphaerothecina</taxon>
        <taxon>Arcellidae</taxon>
        <taxon>Arcella</taxon>
    </lineage>
</organism>
<keyword evidence="3" id="KW-0539">Nucleus</keyword>
<dbReference type="PANTHER" id="PTHR14369:SF0">
    <property type="entry name" value="SURFEIT LOCUS PROTEIN 6"/>
    <property type="match status" value="1"/>
</dbReference>
<accession>A0A6B2LG78</accession>